<keyword evidence="3" id="KW-0238">DNA-binding</keyword>
<dbReference type="FunFam" id="1.20.5.170:FF:000020">
    <property type="entry name" value="BZIP transcription factor"/>
    <property type="match status" value="1"/>
</dbReference>
<dbReference type="GO" id="GO:0046982">
    <property type="term" value="F:protein heterodimerization activity"/>
    <property type="evidence" value="ECO:0007669"/>
    <property type="project" value="UniProtKB-ARBA"/>
</dbReference>
<keyword evidence="2" id="KW-0805">Transcription regulation</keyword>
<sequence length="161" mass="18626">MASSSGASPASTLMKNSGLSETDLLDERKTKRMHSNRKLARRSRTRKQKQLDELTAQVGQLRNENTPIIGSINNTTQHYSDTEAENSVLRAQQEELNYRPQYLNQMIGYLTSRITVPYELHEPYNYTINSNAHGLFNQWHMTYLTQQQRQPIKASAEMFQF</sequence>
<dbReference type="Pfam" id="PF00170">
    <property type="entry name" value="bZIP_1"/>
    <property type="match status" value="1"/>
</dbReference>
<comment type="subcellular location">
    <subcellularLocation>
        <location evidence="1">Nucleus</location>
    </subcellularLocation>
</comment>
<keyword evidence="5" id="KW-0539">Nucleus</keyword>
<name>A0A7N0T1T9_KALFE</name>
<reference evidence="8" key="1">
    <citation type="submission" date="2021-01" db="UniProtKB">
        <authorList>
            <consortium name="EnsemblPlants"/>
        </authorList>
    </citation>
    <scope>IDENTIFICATION</scope>
</reference>
<dbReference type="PANTHER" id="PTHR45764:SF38">
    <property type="entry name" value="BZIP TRANSCRIPTION FACTOR 44"/>
    <property type="match status" value="1"/>
</dbReference>
<dbReference type="SUPFAM" id="SSF57959">
    <property type="entry name" value="Leucine zipper domain"/>
    <property type="match status" value="1"/>
</dbReference>
<dbReference type="SMART" id="SM00338">
    <property type="entry name" value="BRLZ"/>
    <property type="match status" value="1"/>
</dbReference>
<keyword evidence="9" id="KW-1185">Reference proteome</keyword>
<dbReference type="GO" id="GO:0045893">
    <property type="term" value="P:positive regulation of DNA-templated transcription"/>
    <property type="evidence" value="ECO:0007669"/>
    <property type="project" value="TreeGrafter"/>
</dbReference>
<dbReference type="OMA" id="TTINSAC"/>
<dbReference type="PANTHER" id="PTHR45764">
    <property type="entry name" value="BZIP TRANSCRIPTION FACTOR 44"/>
    <property type="match status" value="1"/>
</dbReference>
<proteinExistence type="predicted"/>
<dbReference type="Gramene" id="Kaladp0018s0240.1.v1.1">
    <property type="protein sequence ID" value="Kaladp0018s0240.1.v1.1"/>
    <property type="gene ID" value="Kaladp0018s0240.v1.1"/>
</dbReference>
<feature type="compositionally biased region" description="Polar residues" evidence="6">
    <location>
        <begin position="1"/>
        <end position="20"/>
    </location>
</feature>
<accession>A0A7N0T1T9</accession>
<dbReference type="CDD" id="cd14702">
    <property type="entry name" value="bZIP_plant_GBF1"/>
    <property type="match status" value="1"/>
</dbReference>
<evidence type="ECO:0000256" key="6">
    <source>
        <dbReference type="SAM" id="MobiDB-lite"/>
    </source>
</evidence>
<feature type="compositionally biased region" description="Basic residues" evidence="6">
    <location>
        <begin position="30"/>
        <end position="48"/>
    </location>
</feature>
<dbReference type="InterPro" id="IPR046347">
    <property type="entry name" value="bZIP_sf"/>
</dbReference>
<dbReference type="EnsemblPlants" id="Kaladp0018s0240.1.v1.1">
    <property type="protein sequence ID" value="Kaladp0018s0240.1.v1.1"/>
    <property type="gene ID" value="Kaladp0018s0240.v1.1"/>
</dbReference>
<feature type="region of interest" description="Disordered" evidence="6">
    <location>
        <begin position="1"/>
        <end position="49"/>
    </location>
</feature>
<dbReference type="GO" id="GO:0003700">
    <property type="term" value="F:DNA-binding transcription factor activity"/>
    <property type="evidence" value="ECO:0007669"/>
    <property type="project" value="InterPro"/>
</dbReference>
<dbReference type="AlphaFoldDB" id="A0A7N0T1T9"/>
<dbReference type="Gene3D" id="1.20.5.170">
    <property type="match status" value="1"/>
</dbReference>
<evidence type="ECO:0000259" key="7">
    <source>
        <dbReference type="PROSITE" id="PS50217"/>
    </source>
</evidence>
<dbReference type="GO" id="GO:0005634">
    <property type="term" value="C:nucleus"/>
    <property type="evidence" value="ECO:0007669"/>
    <property type="project" value="UniProtKB-SubCell"/>
</dbReference>
<keyword evidence="4" id="KW-0804">Transcription</keyword>
<protein>
    <recommendedName>
        <fullName evidence="7">BZIP domain-containing protein</fullName>
    </recommendedName>
</protein>
<evidence type="ECO:0000313" key="9">
    <source>
        <dbReference type="Proteomes" id="UP000594263"/>
    </source>
</evidence>
<feature type="domain" description="BZIP" evidence="7">
    <location>
        <begin position="26"/>
        <end position="89"/>
    </location>
</feature>
<evidence type="ECO:0000313" key="8">
    <source>
        <dbReference type="EnsemblPlants" id="Kaladp0018s0240.1.v1.1"/>
    </source>
</evidence>
<evidence type="ECO:0000256" key="3">
    <source>
        <dbReference type="ARBA" id="ARBA00023125"/>
    </source>
</evidence>
<evidence type="ECO:0000256" key="1">
    <source>
        <dbReference type="ARBA" id="ARBA00004123"/>
    </source>
</evidence>
<dbReference type="InterPro" id="IPR004827">
    <property type="entry name" value="bZIP"/>
</dbReference>
<dbReference type="PROSITE" id="PS50217">
    <property type="entry name" value="BZIP"/>
    <property type="match status" value="1"/>
</dbReference>
<evidence type="ECO:0000256" key="2">
    <source>
        <dbReference type="ARBA" id="ARBA00023015"/>
    </source>
</evidence>
<dbReference type="Proteomes" id="UP000594263">
    <property type="component" value="Unplaced"/>
</dbReference>
<organism evidence="8 9">
    <name type="scientific">Kalanchoe fedtschenkoi</name>
    <name type="common">Lavender scallops</name>
    <name type="synonym">South American air plant</name>
    <dbReference type="NCBI Taxonomy" id="63787"/>
    <lineage>
        <taxon>Eukaryota</taxon>
        <taxon>Viridiplantae</taxon>
        <taxon>Streptophyta</taxon>
        <taxon>Embryophyta</taxon>
        <taxon>Tracheophyta</taxon>
        <taxon>Spermatophyta</taxon>
        <taxon>Magnoliopsida</taxon>
        <taxon>eudicotyledons</taxon>
        <taxon>Gunneridae</taxon>
        <taxon>Pentapetalae</taxon>
        <taxon>Saxifragales</taxon>
        <taxon>Crassulaceae</taxon>
        <taxon>Kalanchoe</taxon>
    </lineage>
</organism>
<dbReference type="GO" id="GO:0000976">
    <property type="term" value="F:transcription cis-regulatory region binding"/>
    <property type="evidence" value="ECO:0007669"/>
    <property type="project" value="TreeGrafter"/>
</dbReference>
<dbReference type="InterPro" id="IPR045314">
    <property type="entry name" value="bZIP_plant_GBF1"/>
</dbReference>
<evidence type="ECO:0000256" key="4">
    <source>
        <dbReference type="ARBA" id="ARBA00023163"/>
    </source>
</evidence>
<evidence type="ECO:0000256" key="5">
    <source>
        <dbReference type="ARBA" id="ARBA00023242"/>
    </source>
</evidence>